<dbReference type="GO" id="GO:0008168">
    <property type="term" value="F:methyltransferase activity"/>
    <property type="evidence" value="ECO:0007669"/>
    <property type="project" value="UniProtKB-KW"/>
</dbReference>
<comment type="caution">
    <text evidence="3">The sequence shown here is derived from an EMBL/GenBank/DDBJ whole genome shotgun (WGS) entry which is preliminary data.</text>
</comment>
<dbReference type="GO" id="GO:0032259">
    <property type="term" value="P:methylation"/>
    <property type="evidence" value="ECO:0007669"/>
    <property type="project" value="UniProtKB-KW"/>
</dbReference>
<dbReference type="InterPro" id="IPR041698">
    <property type="entry name" value="Methyltransf_25"/>
</dbReference>
<dbReference type="SUPFAM" id="SSF53335">
    <property type="entry name" value="S-adenosyl-L-methionine-dependent methyltransferases"/>
    <property type="match status" value="1"/>
</dbReference>
<dbReference type="CDD" id="cd02440">
    <property type="entry name" value="AdoMet_MTases"/>
    <property type="match status" value="1"/>
</dbReference>
<evidence type="ECO:0000256" key="1">
    <source>
        <dbReference type="ARBA" id="ARBA00022679"/>
    </source>
</evidence>
<organism evidence="3">
    <name type="scientific">Hydrogenobacter sp</name>
    <dbReference type="NCBI Taxonomy" id="2152829"/>
    <lineage>
        <taxon>Bacteria</taxon>
        <taxon>Pseudomonadati</taxon>
        <taxon>Aquificota</taxon>
        <taxon>Aquificia</taxon>
        <taxon>Aquificales</taxon>
        <taxon>Aquificaceae</taxon>
        <taxon>Hydrogenobacter</taxon>
    </lineage>
</organism>
<evidence type="ECO:0000259" key="2">
    <source>
        <dbReference type="Pfam" id="PF13649"/>
    </source>
</evidence>
<dbReference type="InterPro" id="IPR029063">
    <property type="entry name" value="SAM-dependent_MTases_sf"/>
</dbReference>
<name>A0A7C2V3R3_9AQUI</name>
<sequence>MAQKDKERWEERYKKGWRSSLHKALLDFYHLAKVGRALELACGTGENALFLASKGFLVDAIDISCTAIEMARQEAKARGLKVNFICADLDDYELLEDAYDLVINFYYLNRNLCPKIIKALKIGGLLIFETYNYKHLCVREDFNPEYLLKEGELLELFKGLEVIYYREEFNISTLVGRKVF</sequence>
<dbReference type="Gene3D" id="3.40.50.150">
    <property type="entry name" value="Vaccinia Virus protein VP39"/>
    <property type="match status" value="1"/>
</dbReference>
<keyword evidence="3" id="KW-0489">Methyltransferase</keyword>
<proteinExistence type="predicted"/>
<dbReference type="EMBL" id="DSFP01000052">
    <property type="protein sequence ID" value="HEW46220.1"/>
    <property type="molecule type" value="Genomic_DNA"/>
</dbReference>
<dbReference type="Pfam" id="PF13649">
    <property type="entry name" value="Methyltransf_25"/>
    <property type="match status" value="1"/>
</dbReference>
<feature type="domain" description="Methyltransferase" evidence="2">
    <location>
        <begin position="38"/>
        <end position="121"/>
    </location>
</feature>
<gene>
    <name evidence="3" type="ORF">ENO47_06090</name>
</gene>
<accession>A0A7C2V3R3</accession>
<protein>
    <submittedName>
        <fullName evidence="3">Class I SAM-dependent methyltransferase</fullName>
    </submittedName>
</protein>
<reference evidence="3" key="1">
    <citation type="journal article" date="2020" name="mSystems">
        <title>Genome- and Community-Level Interaction Insights into Carbon Utilization and Element Cycling Functions of Hydrothermarchaeota in Hydrothermal Sediment.</title>
        <authorList>
            <person name="Zhou Z."/>
            <person name="Liu Y."/>
            <person name="Xu W."/>
            <person name="Pan J."/>
            <person name="Luo Z.H."/>
            <person name="Li M."/>
        </authorList>
    </citation>
    <scope>NUCLEOTIDE SEQUENCE [LARGE SCALE GENOMIC DNA]</scope>
    <source>
        <strain evidence="3">SpSt-132</strain>
    </source>
</reference>
<evidence type="ECO:0000313" key="3">
    <source>
        <dbReference type="EMBL" id="HEW46220.1"/>
    </source>
</evidence>
<dbReference type="AlphaFoldDB" id="A0A7C2V3R3"/>
<keyword evidence="1 3" id="KW-0808">Transferase</keyword>
<dbReference type="PANTHER" id="PTHR43861">
    <property type="entry name" value="TRANS-ACONITATE 2-METHYLTRANSFERASE-RELATED"/>
    <property type="match status" value="1"/>
</dbReference>